<evidence type="ECO:0000256" key="12">
    <source>
        <dbReference type="ARBA" id="ARBA00033708"/>
    </source>
</evidence>
<dbReference type="GO" id="GO:0015193">
    <property type="term" value="F:L-proline transmembrane transporter activity"/>
    <property type="evidence" value="ECO:0007669"/>
    <property type="project" value="TreeGrafter"/>
</dbReference>
<feature type="transmembrane region" description="Helical" evidence="14">
    <location>
        <begin position="122"/>
        <end position="143"/>
    </location>
</feature>
<feature type="transmembrane region" description="Helical" evidence="14">
    <location>
        <begin position="569"/>
        <end position="588"/>
    </location>
</feature>
<feature type="transmembrane region" description="Helical" evidence="14">
    <location>
        <begin position="190"/>
        <end position="210"/>
    </location>
</feature>
<dbReference type="InterPro" id="IPR050277">
    <property type="entry name" value="Sodium:Solute_Symporter"/>
</dbReference>
<evidence type="ECO:0000256" key="5">
    <source>
        <dbReference type="ARBA" id="ARBA00022692"/>
    </source>
</evidence>
<evidence type="ECO:0000256" key="10">
    <source>
        <dbReference type="ARBA" id="ARBA00023136"/>
    </source>
</evidence>
<evidence type="ECO:0000256" key="4">
    <source>
        <dbReference type="ARBA" id="ARBA00022475"/>
    </source>
</evidence>
<evidence type="ECO:0000256" key="7">
    <source>
        <dbReference type="ARBA" id="ARBA00022989"/>
    </source>
</evidence>
<feature type="transmembrane region" description="Helical" evidence="14">
    <location>
        <begin position="392"/>
        <end position="410"/>
    </location>
</feature>
<evidence type="ECO:0000256" key="8">
    <source>
        <dbReference type="ARBA" id="ARBA00023053"/>
    </source>
</evidence>
<keyword evidence="10 14" id="KW-0472">Membrane</keyword>
<dbReference type="RefSeq" id="WP_193924323.1">
    <property type="nucleotide sequence ID" value="NZ_JADEWL010000131.1"/>
</dbReference>
<comment type="caution">
    <text evidence="15">The sequence shown here is derived from an EMBL/GenBank/DDBJ whole genome shotgun (WGS) entry which is preliminary data.</text>
</comment>
<feature type="transmembrane region" description="Helical" evidence="14">
    <location>
        <begin position="163"/>
        <end position="183"/>
    </location>
</feature>
<feature type="transmembrane region" description="Helical" evidence="14">
    <location>
        <begin position="416"/>
        <end position="437"/>
    </location>
</feature>
<organism evidence="15 16">
    <name type="scientific">Plectonema cf. radiosum LEGE 06105</name>
    <dbReference type="NCBI Taxonomy" id="945769"/>
    <lineage>
        <taxon>Bacteria</taxon>
        <taxon>Bacillati</taxon>
        <taxon>Cyanobacteriota</taxon>
        <taxon>Cyanophyceae</taxon>
        <taxon>Oscillatoriophycideae</taxon>
        <taxon>Oscillatoriales</taxon>
        <taxon>Microcoleaceae</taxon>
        <taxon>Plectonema</taxon>
    </lineage>
</organism>
<keyword evidence="9" id="KW-0406">Ion transport</keyword>
<keyword evidence="3" id="KW-0813">Transport</keyword>
<name>A0A8J7FGL2_9CYAN</name>
<evidence type="ECO:0000256" key="11">
    <source>
        <dbReference type="ARBA" id="ARBA00023201"/>
    </source>
</evidence>
<dbReference type="InterPro" id="IPR038377">
    <property type="entry name" value="Na/Glc_symporter_sf"/>
</dbReference>
<dbReference type="PROSITE" id="PS50283">
    <property type="entry name" value="NA_SOLUT_SYMP_3"/>
    <property type="match status" value="1"/>
</dbReference>
<feature type="transmembrane region" description="Helical" evidence="14">
    <location>
        <begin position="252"/>
        <end position="277"/>
    </location>
</feature>
<feature type="transmembrane region" description="Helical" evidence="14">
    <location>
        <begin position="476"/>
        <end position="496"/>
    </location>
</feature>
<dbReference type="Gene3D" id="1.20.1730.10">
    <property type="entry name" value="Sodium/glucose cotransporter"/>
    <property type="match status" value="1"/>
</dbReference>
<evidence type="ECO:0000313" key="15">
    <source>
        <dbReference type="EMBL" id="MBE9215993.1"/>
    </source>
</evidence>
<evidence type="ECO:0000256" key="6">
    <source>
        <dbReference type="ARBA" id="ARBA00022847"/>
    </source>
</evidence>
<evidence type="ECO:0000256" key="3">
    <source>
        <dbReference type="ARBA" id="ARBA00022448"/>
    </source>
</evidence>
<dbReference type="InterPro" id="IPR001734">
    <property type="entry name" value="Na/solute_symporter"/>
</dbReference>
<gene>
    <name evidence="15" type="ORF">IQ247_25585</name>
</gene>
<protein>
    <submittedName>
        <fullName evidence="15">Sodium:solute symporter</fullName>
    </submittedName>
</protein>
<feature type="transmembrane region" description="Helical" evidence="14">
    <location>
        <begin position="44"/>
        <end position="70"/>
    </location>
</feature>
<feature type="transmembrane region" description="Helical" evidence="14">
    <location>
        <begin position="541"/>
        <end position="563"/>
    </location>
</feature>
<keyword evidence="11" id="KW-0739">Sodium transport</keyword>
<comment type="catalytic activity">
    <reaction evidence="12">
        <text>L-proline(in) + Na(+)(in) = L-proline(out) + Na(+)(out)</text>
        <dbReference type="Rhea" id="RHEA:28967"/>
        <dbReference type="ChEBI" id="CHEBI:29101"/>
        <dbReference type="ChEBI" id="CHEBI:60039"/>
    </reaction>
</comment>
<keyword evidence="7 14" id="KW-1133">Transmembrane helix</keyword>
<dbReference type="PANTHER" id="PTHR48086:SF3">
    <property type="entry name" value="SODIUM_PROLINE SYMPORTER"/>
    <property type="match status" value="1"/>
</dbReference>
<evidence type="ECO:0000256" key="9">
    <source>
        <dbReference type="ARBA" id="ARBA00023065"/>
    </source>
</evidence>
<feature type="transmembrane region" description="Helical" evidence="14">
    <location>
        <begin position="444"/>
        <end position="464"/>
    </location>
</feature>
<keyword evidence="16" id="KW-1185">Reference proteome</keyword>
<sequence>MLQLVDYLIIAVYLISIVIFGLYLERKASAGIDSYFLGNRNMPWWVLGASGMASNTDLAGTMVISALVYAVGARGFFIEIRGGVVLIMAILMIFMGKWNRRAQVMTLAEWMRLRFGEGREGNTARIISAIANLMFAVGAMSYFTVAGGKFLGQFLGISDEFASIGLVTLALVYTAASGFYGVVWTDVFQGGLIFVAIIYVCGLALQIATIPETFAVSIPGTEQLKEWSFAEWSSISPSLTVDLPGEYSVFNLFGGVIFFYVLKVFMEGFGGGGGYMVQRYFAAKSDREAGLLSLFWIVLLSFRWPLVTAFAMLGIHYGATKSVISDPELILPTVIAEYVPVGVKGLLIACFLAAAMSTFDSIINSSAAYWVKDIYQAYLKPQATNQQLLVQSRLASVVIVVVGMLFSYQIKNINEIWGWLTLGLGAGLSIPLVLRWYWWRFNGYGFALGTVAGMLAAILSKALIIPSLNQPQYQEYALFLIPSISSFIGCIIGTFFTEPTDLQILDNFYKVTRPFGFWEVVRKNLPANIQQKIKNENRRDILSTFIAIPWQLTLFMIGITFMMKRWDNFGILLALLIVLSIALYFTWFKYLSKEVTISKDLL</sequence>
<evidence type="ECO:0000256" key="2">
    <source>
        <dbReference type="ARBA" id="ARBA00006434"/>
    </source>
</evidence>
<dbReference type="EMBL" id="JADEWL010000131">
    <property type="protein sequence ID" value="MBE9215993.1"/>
    <property type="molecule type" value="Genomic_DNA"/>
</dbReference>
<comment type="similarity">
    <text evidence="2 13">Belongs to the sodium:solute symporter (SSF) (TC 2.A.21) family.</text>
</comment>
<comment type="subcellular location">
    <subcellularLocation>
        <location evidence="1">Cell membrane</location>
        <topology evidence="1">Multi-pass membrane protein</topology>
    </subcellularLocation>
</comment>
<proteinExistence type="inferred from homology"/>
<keyword evidence="8" id="KW-0915">Sodium</keyword>
<evidence type="ECO:0000256" key="1">
    <source>
        <dbReference type="ARBA" id="ARBA00004651"/>
    </source>
</evidence>
<evidence type="ECO:0000256" key="13">
    <source>
        <dbReference type="RuleBase" id="RU362091"/>
    </source>
</evidence>
<accession>A0A8J7FGL2</accession>
<keyword evidence="6" id="KW-0769">Symport</keyword>
<keyword evidence="4" id="KW-1003">Cell membrane</keyword>
<dbReference type="AlphaFoldDB" id="A0A8J7FGL2"/>
<keyword evidence="5 14" id="KW-0812">Transmembrane</keyword>
<evidence type="ECO:0000256" key="14">
    <source>
        <dbReference type="SAM" id="Phobius"/>
    </source>
</evidence>
<feature type="transmembrane region" description="Helical" evidence="14">
    <location>
        <begin position="6"/>
        <end position="24"/>
    </location>
</feature>
<dbReference type="Pfam" id="PF00474">
    <property type="entry name" value="SSF"/>
    <property type="match status" value="1"/>
</dbReference>
<dbReference type="Proteomes" id="UP000620559">
    <property type="component" value="Unassembled WGS sequence"/>
</dbReference>
<dbReference type="GO" id="GO:0015824">
    <property type="term" value="P:proline transport"/>
    <property type="evidence" value="ECO:0007669"/>
    <property type="project" value="TreeGrafter"/>
</dbReference>
<dbReference type="GO" id="GO:0005886">
    <property type="term" value="C:plasma membrane"/>
    <property type="evidence" value="ECO:0007669"/>
    <property type="project" value="UniProtKB-SubCell"/>
</dbReference>
<dbReference type="GO" id="GO:0005298">
    <property type="term" value="F:proline:sodium symporter activity"/>
    <property type="evidence" value="ECO:0007669"/>
    <property type="project" value="TreeGrafter"/>
</dbReference>
<feature type="transmembrane region" description="Helical" evidence="14">
    <location>
        <begin position="76"/>
        <end position="95"/>
    </location>
</feature>
<feature type="transmembrane region" description="Helical" evidence="14">
    <location>
        <begin position="289"/>
        <end position="315"/>
    </location>
</feature>
<dbReference type="PANTHER" id="PTHR48086">
    <property type="entry name" value="SODIUM/PROLINE SYMPORTER-RELATED"/>
    <property type="match status" value="1"/>
</dbReference>
<evidence type="ECO:0000313" key="16">
    <source>
        <dbReference type="Proteomes" id="UP000620559"/>
    </source>
</evidence>
<reference evidence="15" key="1">
    <citation type="submission" date="2020-10" db="EMBL/GenBank/DDBJ databases">
        <authorList>
            <person name="Castelo-Branco R."/>
            <person name="Eusebio N."/>
            <person name="Adriana R."/>
            <person name="Vieira A."/>
            <person name="Brugerolle De Fraissinette N."/>
            <person name="Rezende De Castro R."/>
            <person name="Schneider M.P."/>
            <person name="Vasconcelos V."/>
            <person name="Leao P.N."/>
        </authorList>
    </citation>
    <scope>NUCLEOTIDE SEQUENCE</scope>
    <source>
        <strain evidence="15">LEGE 06105</strain>
    </source>
</reference>